<dbReference type="Proteomes" id="UP000095751">
    <property type="component" value="Unassembled WGS sequence"/>
</dbReference>
<keyword evidence="1" id="KW-0812">Transmembrane</keyword>
<feature type="transmembrane region" description="Helical" evidence="1">
    <location>
        <begin position="6"/>
        <end position="23"/>
    </location>
</feature>
<evidence type="ECO:0000313" key="2">
    <source>
        <dbReference type="EMBL" id="OEU12565.1"/>
    </source>
</evidence>
<keyword evidence="3" id="KW-1185">Reference proteome</keyword>
<accession>A0A1E7F3I5</accession>
<evidence type="ECO:0000256" key="1">
    <source>
        <dbReference type="SAM" id="Phobius"/>
    </source>
</evidence>
<proteinExistence type="predicted"/>
<organism evidence="2 3">
    <name type="scientific">Fragilariopsis cylindrus CCMP1102</name>
    <dbReference type="NCBI Taxonomy" id="635003"/>
    <lineage>
        <taxon>Eukaryota</taxon>
        <taxon>Sar</taxon>
        <taxon>Stramenopiles</taxon>
        <taxon>Ochrophyta</taxon>
        <taxon>Bacillariophyta</taxon>
        <taxon>Bacillariophyceae</taxon>
        <taxon>Bacillariophycidae</taxon>
        <taxon>Bacillariales</taxon>
        <taxon>Bacillariaceae</taxon>
        <taxon>Fragilariopsis</taxon>
    </lineage>
</organism>
<protein>
    <submittedName>
        <fullName evidence="2">Uncharacterized protein</fullName>
    </submittedName>
</protein>
<keyword evidence="1" id="KW-1133">Transmembrane helix</keyword>
<sequence>MYAYATFVDAGGAARIGWAWFFFRSYYSFVWKQGIPLLLVSTVPAYTCVWYMMGVTIYSAATA</sequence>
<dbReference type="EMBL" id="KV784364">
    <property type="protein sequence ID" value="OEU12565.1"/>
    <property type="molecule type" value="Genomic_DNA"/>
</dbReference>
<evidence type="ECO:0000313" key="3">
    <source>
        <dbReference type="Proteomes" id="UP000095751"/>
    </source>
</evidence>
<dbReference type="AlphaFoldDB" id="A0A1E7F3I5"/>
<reference evidence="2 3" key="1">
    <citation type="submission" date="2016-09" db="EMBL/GenBank/DDBJ databases">
        <title>Extensive genetic diversity and differential bi-allelic expression allows diatom success in the polar Southern Ocean.</title>
        <authorList>
            <consortium name="DOE Joint Genome Institute"/>
            <person name="Mock T."/>
            <person name="Otillar R.P."/>
            <person name="Strauss J."/>
            <person name="Dupont C."/>
            <person name="Frickenhaus S."/>
            <person name="Maumus F."/>
            <person name="Mcmullan M."/>
            <person name="Sanges R."/>
            <person name="Schmutz J."/>
            <person name="Toseland A."/>
            <person name="Valas R."/>
            <person name="Veluchamy A."/>
            <person name="Ward B.J."/>
            <person name="Allen A."/>
            <person name="Barry K."/>
            <person name="Falciatore A."/>
            <person name="Ferrante M."/>
            <person name="Fortunato A.E."/>
            <person name="Gloeckner G."/>
            <person name="Gruber A."/>
            <person name="Hipkin R."/>
            <person name="Janech M."/>
            <person name="Kroth P."/>
            <person name="Leese F."/>
            <person name="Lindquist E."/>
            <person name="Lyon B.R."/>
            <person name="Martin J."/>
            <person name="Mayer C."/>
            <person name="Parker M."/>
            <person name="Quesneville H."/>
            <person name="Raymond J."/>
            <person name="Uhlig C."/>
            <person name="Valentin K.U."/>
            <person name="Worden A.Z."/>
            <person name="Armbrust E.V."/>
            <person name="Bowler C."/>
            <person name="Green B."/>
            <person name="Moulton V."/>
            <person name="Van Oosterhout C."/>
            <person name="Grigoriev I."/>
        </authorList>
    </citation>
    <scope>NUCLEOTIDE SEQUENCE [LARGE SCALE GENOMIC DNA]</scope>
    <source>
        <strain evidence="2 3">CCMP1102</strain>
    </source>
</reference>
<dbReference type="KEGG" id="fcy:FRACYDRAFT_219409"/>
<gene>
    <name evidence="2" type="ORF">FRACYDRAFT_219409</name>
</gene>
<name>A0A1E7F3I5_9STRA</name>
<dbReference type="OrthoDB" id="10265564at2759"/>
<feature type="transmembrane region" description="Helical" evidence="1">
    <location>
        <begin position="35"/>
        <end position="61"/>
    </location>
</feature>
<keyword evidence="1" id="KW-0472">Membrane</keyword>
<dbReference type="InParanoid" id="A0A1E7F3I5"/>